<sequence>IEDEGSCELWGLLKRPDEKYVTERAYDNPKFVEDLVRDVAARLNAHPGIARYRVEAENFESIHNHSAYAVVEG</sequence>
<dbReference type="Gene3D" id="3.10.270.10">
    <property type="entry name" value="Urate Oxidase"/>
    <property type="match status" value="1"/>
</dbReference>
<feature type="non-terminal residue" evidence="2">
    <location>
        <position position="1"/>
    </location>
</feature>
<evidence type="ECO:0000313" key="3">
    <source>
        <dbReference type="Proteomes" id="UP000233549"/>
    </source>
</evidence>
<dbReference type="AlphaFoldDB" id="A0AAP8LA92"/>
<reference evidence="2 3" key="1">
    <citation type="submission" date="2017-12" db="EMBL/GenBank/DDBJ databases">
        <title>Rapid rising of carbapenem-resistant Enterobacteriaceae(CRE) and emergence of colistin resistance genemcr-1 in CRE in the hospital of Henan, China.</title>
        <authorList>
            <person name="Sun Q."/>
            <person name="Zhang R."/>
            <person name="Li Y."/>
            <person name="Shen Y."/>
            <person name="Zhang Y."/>
            <person name="Yang J."/>
            <person name="Shu L."/>
            <person name="Zhou H."/>
            <person name="Wang Y."/>
            <person name="Wang B."/>
            <person name="Shen Z."/>
        </authorList>
    </citation>
    <scope>NUCLEOTIDE SEQUENCE [LARGE SCALE GENOMIC DNA]</scope>
    <source>
        <strain evidence="2 3">3512</strain>
    </source>
</reference>
<dbReference type="GO" id="GO:0003934">
    <property type="term" value="F:GTP cyclohydrolase I activity"/>
    <property type="evidence" value="ECO:0007669"/>
    <property type="project" value="InterPro"/>
</dbReference>
<name>A0AAP8LA92_ECOLX</name>
<comment type="caution">
    <text evidence="2">The sequence shown here is derived from an EMBL/GenBank/DDBJ whole genome shotgun (WGS) entry which is preliminary data.</text>
</comment>
<protein>
    <submittedName>
        <fullName evidence="2">GTP cyclohydrolase I FolE2</fullName>
    </submittedName>
</protein>
<gene>
    <name evidence="2" type="ORF">CWS33_30810</name>
</gene>
<dbReference type="Pfam" id="PF02649">
    <property type="entry name" value="GCHY-1"/>
    <property type="match status" value="1"/>
</dbReference>
<dbReference type="PANTHER" id="PTHR36445">
    <property type="entry name" value="GTP CYCLOHYDROLASE MPTA"/>
    <property type="match status" value="1"/>
</dbReference>
<dbReference type="Proteomes" id="UP000233549">
    <property type="component" value="Unassembled WGS sequence"/>
</dbReference>
<dbReference type="InterPro" id="IPR003801">
    <property type="entry name" value="GTP_cyclohydrolase_FolE2/MptA"/>
</dbReference>
<keyword evidence="1" id="KW-0378">Hydrolase</keyword>
<evidence type="ECO:0000256" key="1">
    <source>
        <dbReference type="ARBA" id="ARBA00022801"/>
    </source>
</evidence>
<accession>A0AAP8LA92</accession>
<proteinExistence type="predicted"/>
<organism evidence="2 3">
    <name type="scientific">Escherichia coli</name>
    <dbReference type="NCBI Taxonomy" id="562"/>
    <lineage>
        <taxon>Bacteria</taxon>
        <taxon>Pseudomonadati</taxon>
        <taxon>Pseudomonadota</taxon>
        <taxon>Gammaproteobacteria</taxon>
        <taxon>Enterobacterales</taxon>
        <taxon>Enterobacteriaceae</taxon>
        <taxon>Escherichia</taxon>
    </lineage>
</organism>
<dbReference type="EMBL" id="PITP01000746">
    <property type="protein sequence ID" value="PKD78337.1"/>
    <property type="molecule type" value="Genomic_DNA"/>
</dbReference>
<evidence type="ECO:0000313" key="2">
    <source>
        <dbReference type="EMBL" id="PKD78337.1"/>
    </source>
</evidence>
<dbReference type="PANTHER" id="PTHR36445:SF1">
    <property type="entry name" value="GTP CYCLOHYDROLASE MPTA"/>
    <property type="match status" value="1"/>
</dbReference>